<dbReference type="GO" id="GO:0016757">
    <property type="term" value="F:glycosyltransferase activity"/>
    <property type="evidence" value="ECO:0007669"/>
    <property type="project" value="InterPro"/>
</dbReference>
<dbReference type="PANTHER" id="PTHR12526">
    <property type="entry name" value="GLYCOSYLTRANSFERASE"/>
    <property type="match status" value="1"/>
</dbReference>
<dbReference type="Gene3D" id="3.40.50.2000">
    <property type="entry name" value="Glycogen Phosphorylase B"/>
    <property type="match status" value="2"/>
</dbReference>
<dbReference type="EMBL" id="CP029255">
    <property type="protein sequence ID" value="AWK02986.1"/>
    <property type="molecule type" value="Genomic_DNA"/>
</dbReference>
<keyword evidence="4" id="KW-1185">Reference proteome</keyword>
<dbReference type="Pfam" id="PF00534">
    <property type="entry name" value="Glycos_transf_1"/>
    <property type="match status" value="1"/>
</dbReference>
<evidence type="ECO:0000313" key="4">
    <source>
        <dbReference type="Proteomes" id="UP000245250"/>
    </source>
</evidence>
<evidence type="ECO:0000313" key="3">
    <source>
        <dbReference type="EMBL" id="AWK02986.1"/>
    </source>
</evidence>
<dbReference type="KEGG" id="fcr:HYN56_01645"/>
<dbReference type="SUPFAM" id="SSF53756">
    <property type="entry name" value="UDP-Glycosyltransferase/glycogen phosphorylase"/>
    <property type="match status" value="1"/>
</dbReference>
<accession>A0A2S1YG22</accession>
<name>A0A2S1YG22_9FLAO</name>
<proteinExistence type="predicted"/>
<organism evidence="3 4">
    <name type="scientific">Flavobacterium crocinum</name>
    <dbReference type="NCBI Taxonomy" id="2183896"/>
    <lineage>
        <taxon>Bacteria</taxon>
        <taxon>Pseudomonadati</taxon>
        <taxon>Bacteroidota</taxon>
        <taxon>Flavobacteriia</taxon>
        <taxon>Flavobacteriales</taxon>
        <taxon>Flavobacteriaceae</taxon>
        <taxon>Flavobacterium</taxon>
    </lineage>
</organism>
<reference evidence="3 4" key="1">
    <citation type="submission" date="2018-05" db="EMBL/GenBank/DDBJ databases">
        <title>Genome sequencing of Flavobacterium sp. HYN0056.</title>
        <authorList>
            <person name="Yi H."/>
            <person name="Baek C."/>
        </authorList>
    </citation>
    <scope>NUCLEOTIDE SEQUENCE [LARGE SCALE GENOMIC DNA]</scope>
    <source>
        <strain evidence="3 4">HYN0056</strain>
    </source>
</reference>
<evidence type="ECO:0000259" key="2">
    <source>
        <dbReference type="Pfam" id="PF00534"/>
    </source>
</evidence>
<dbReference type="Proteomes" id="UP000245250">
    <property type="component" value="Chromosome"/>
</dbReference>
<dbReference type="InterPro" id="IPR001296">
    <property type="entry name" value="Glyco_trans_1"/>
</dbReference>
<gene>
    <name evidence="3" type="ORF">HYN56_01645</name>
</gene>
<evidence type="ECO:0000256" key="1">
    <source>
        <dbReference type="SAM" id="Coils"/>
    </source>
</evidence>
<dbReference type="OrthoDB" id="1411429at2"/>
<keyword evidence="1" id="KW-0175">Coiled coil</keyword>
<dbReference type="PANTHER" id="PTHR12526:SF630">
    <property type="entry name" value="GLYCOSYLTRANSFERASE"/>
    <property type="match status" value="1"/>
</dbReference>
<keyword evidence="3" id="KW-0808">Transferase</keyword>
<dbReference type="AlphaFoldDB" id="A0A2S1YG22"/>
<feature type="coiled-coil region" evidence="1">
    <location>
        <begin position="342"/>
        <end position="369"/>
    </location>
</feature>
<feature type="domain" description="Glycosyl transferase family 1" evidence="2">
    <location>
        <begin position="214"/>
        <end position="347"/>
    </location>
</feature>
<protein>
    <submittedName>
        <fullName evidence="3">Glycosyl transferase family 1</fullName>
    </submittedName>
</protein>
<sequence>MKILMVSIPSLHFFRWTNQLENSGHEVYWFDITGMSNFSQNISWVTQKTNWKMRINFPGRIYIKLNFPNLYQFIQHFNNRKTEVVFEEFLKEIQPDVVHSFALQLSCLPILSIMNRYDKLKWVFSSWGSDVFYSKEIGIDEVQLQKCFKRIDYLITDCHRDYKIAQIKGFNKKFLGVLPGNGGVDFLINERKPVNERNIILIKGYNDEIGRGINIIKAFDKELISLLRDYEVVVFGADEKIKKFISENNDFKKLKLILHLKSHFVSNADLLNLMGKTYIYIANSLSDGIPNALIEAMGMGAFPIQSNPGNVTEEIIENEINGLLINNSEDVSEIKSLIISALNNHKMIYNAMESNRENIRNKYDRLKIREEILDLYEEVAN</sequence>